<evidence type="ECO:0000256" key="2">
    <source>
        <dbReference type="HAMAP-Rule" id="MF_00634"/>
    </source>
</evidence>
<dbReference type="NCBIfam" id="TIGR00251">
    <property type="entry name" value="DUF167 family protein"/>
    <property type="match status" value="1"/>
</dbReference>
<comment type="caution">
    <text evidence="3">The sequence shown here is derived from an EMBL/GenBank/DDBJ whole genome shotgun (WGS) entry which is preliminary data.</text>
</comment>
<dbReference type="AlphaFoldDB" id="A0A9W6LL21"/>
<dbReference type="PANTHER" id="PTHR13420:SF7">
    <property type="entry name" value="UPF0235 PROTEIN C15ORF40"/>
    <property type="match status" value="1"/>
</dbReference>
<organism evidence="3 4">
    <name type="scientific">Thermodesulfovibrio yellowstonii</name>
    <dbReference type="NCBI Taxonomy" id="28262"/>
    <lineage>
        <taxon>Bacteria</taxon>
        <taxon>Pseudomonadati</taxon>
        <taxon>Nitrospirota</taxon>
        <taxon>Thermodesulfovibrionia</taxon>
        <taxon>Thermodesulfovibrionales</taxon>
        <taxon>Thermodesulfovibrionaceae</taxon>
        <taxon>Thermodesulfovibrio</taxon>
    </lineage>
</organism>
<evidence type="ECO:0000313" key="4">
    <source>
        <dbReference type="Proteomes" id="UP001144297"/>
    </source>
</evidence>
<keyword evidence="4" id="KW-1185">Reference proteome</keyword>
<dbReference type="InterPro" id="IPR036591">
    <property type="entry name" value="YggU-like_sf"/>
</dbReference>
<comment type="similarity">
    <text evidence="1 2">Belongs to the UPF0235 family.</text>
</comment>
<dbReference type="SMART" id="SM01152">
    <property type="entry name" value="DUF167"/>
    <property type="match status" value="1"/>
</dbReference>
<dbReference type="GO" id="GO:0005737">
    <property type="term" value="C:cytoplasm"/>
    <property type="evidence" value="ECO:0007669"/>
    <property type="project" value="TreeGrafter"/>
</dbReference>
<dbReference type="HAMAP" id="MF_00634">
    <property type="entry name" value="UPF0235"/>
    <property type="match status" value="1"/>
</dbReference>
<evidence type="ECO:0000256" key="1">
    <source>
        <dbReference type="ARBA" id="ARBA00010364"/>
    </source>
</evidence>
<dbReference type="PANTHER" id="PTHR13420">
    <property type="entry name" value="UPF0235 PROTEIN C15ORF40"/>
    <property type="match status" value="1"/>
</dbReference>
<accession>A0A9W6LL21</accession>
<proteinExistence type="inferred from homology"/>
<dbReference type="Proteomes" id="UP001144297">
    <property type="component" value="Unassembled WGS sequence"/>
</dbReference>
<dbReference type="Pfam" id="PF02594">
    <property type="entry name" value="DUF167"/>
    <property type="match status" value="1"/>
</dbReference>
<protein>
    <recommendedName>
        <fullName evidence="2">UPF0235 protein TISLANDTSLP1_19200</fullName>
    </recommendedName>
</protein>
<dbReference type="EMBL" id="BSDX01000001">
    <property type="protein sequence ID" value="GLI54227.1"/>
    <property type="molecule type" value="Genomic_DNA"/>
</dbReference>
<dbReference type="SUPFAM" id="SSF69786">
    <property type="entry name" value="YggU-like"/>
    <property type="match status" value="1"/>
</dbReference>
<evidence type="ECO:0000313" key="3">
    <source>
        <dbReference type="EMBL" id="GLI54227.1"/>
    </source>
</evidence>
<sequence>MEIPLSKDKDGYLLKVLVKTGAKITGIEGIEGNTLKLRLAAQPHDGLANKELIEMLSEILNIPKSRIEIIKGKTSKHKIIKLKGELV</sequence>
<reference evidence="3" key="1">
    <citation type="submission" date="2022-12" db="EMBL/GenBank/DDBJ databases">
        <title>Reference genome sequencing for broad-spectrum identification of bacterial and archaeal isolates by mass spectrometry.</title>
        <authorList>
            <person name="Sekiguchi Y."/>
            <person name="Tourlousse D.M."/>
        </authorList>
    </citation>
    <scope>NUCLEOTIDE SEQUENCE</scope>
    <source>
        <strain evidence="3">TSL-P1</strain>
    </source>
</reference>
<gene>
    <name evidence="3" type="ORF">TISLANDTSLP1_19200</name>
</gene>
<dbReference type="Gene3D" id="3.30.1200.10">
    <property type="entry name" value="YggU-like"/>
    <property type="match status" value="1"/>
</dbReference>
<dbReference type="InterPro" id="IPR003746">
    <property type="entry name" value="DUF167"/>
</dbReference>
<name>A0A9W6LL21_9BACT</name>